<dbReference type="GO" id="GO:0006897">
    <property type="term" value="P:endocytosis"/>
    <property type="evidence" value="ECO:0007669"/>
    <property type="project" value="UniProtKB-KW"/>
</dbReference>
<dbReference type="PROSITE" id="PS01209">
    <property type="entry name" value="LDLRA_1"/>
    <property type="match status" value="2"/>
</dbReference>
<evidence type="ECO:0000256" key="8">
    <source>
        <dbReference type="ARBA" id="ARBA00023136"/>
    </source>
</evidence>
<dbReference type="InterPro" id="IPR002172">
    <property type="entry name" value="LDrepeatLR_classA_rpt"/>
</dbReference>
<keyword evidence="9 14" id="KW-1015">Disulfide bond</keyword>
<dbReference type="InterPro" id="IPR051221">
    <property type="entry name" value="LDLR-related"/>
</dbReference>
<evidence type="ECO:0000256" key="9">
    <source>
        <dbReference type="ARBA" id="ARBA00023157"/>
    </source>
</evidence>
<dbReference type="EMBL" id="CH473970">
    <property type="protein sequence ID" value="EDM09200.1"/>
    <property type="molecule type" value="Genomic_DNA"/>
</dbReference>
<reference evidence="17 18" key="1">
    <citation type="submission" date="2005-09" db="EMBL/GenBank/DDBJ databases">
        <authorList>
            <person name="Mural R.J."/>
            <person name="Li P.W."/>
            <person name="Adams M.D."/>
            <person name="Amanatides P.G."/>
            <person name="Baden-Tillson H."/>
            <person name="Barnstead M."/>
            <person name="Chin S.H."/>
            <person name="Dew I."/>
            <person name="Evans C.A."/>
            <person name="Ferriera S."/>
            <person name="Flanigan M."/>
            <person name="Fosler C."/>
            <person name="Glodek A."/>
            <person name="Gu Z."/>
            <person name="Holt R.A."/>
            <person name="Jennings D."/>
            <person name="Kraft C.L."/>
            <person name="Lu F."/>
            <person name="Nguyen T."/>
            <person name="Nusskern D.R."/>
            <person name="Pfannkoch C.M."/>
            <person name="Sitter C."/>
            <person name="Sutton G.G."/>
            <person name="Venter J.C."/>
            <person name="Wang Z."/>
            <person name="Woodage T."/>
            <person name="Zheng X.H."/>
            <person name="Zhong F."/>
        </authorList>
    </citation>
    <scope>NUCLEOTIDE SEQUENCE [LARGE SCALE GENOMIC DNA]</scope>
    <source>
        <strain>BN</strain>
        <strain evidence="18">Sprague-Dawley</strain>
    </source>
</reference>
<dbReference type="PANTHER" id="PTHR22722:SF12">
    <property type="entry name" value="EGF-LIKE DOMAIN-CONTAINING PROTEIN"/>
    <property type="match status" value="1"/>
</dbReference>
<dbReference type="GO" id="GO:0012505">
    <property type="term" value="C:endomembrane system"/>
    <property type="evidence" value="ECO:0007669"/>
    <property type="project" value="UniProtKB-SubCell"/>
</dbReference>
<dbReference type="FunFam" id="2.10.25.10:FF:000010">
    <property type="entry name" value="Pro-epidermal growth factor"/>
    <property type="match status" value="1"/>
</dbReference>
<dbReference type="PROSITE" id="PS01186">
    <property type="entry name" value="EGF_2"/>
    <property type="match status" value="1"/>
</dbReference>
<dbReference type="InterPro" id="IPR000742">
    <property type="entry name" value="EGF"/>
</dbReference>
<feature type="repeat" description="LDL-receptor class B" evidence="15">
    <location>
        <begin position="306"/>
        <end position="349"/>
    </location>
</feature>
<dbReference type="AlphaFoldDB" id="A6IVM2"/>
<dbReference type="InterPro" id="IPR049883">
    <property type="entry name" value="NOTCH1_EGF-like"/>
</dbReference>
<evidence type="ECO:0000256" key="13">
    <source>
        <dbReference type="PROSITE-ProRule" id="PRU00076"/>
    </source>
</evidence>
<dbReference type="PRINTS" id="PR00261">
    <property type="entry name" value="LDLRECEPTOR"/>
</dbReference>
<keyword evidence="6" id="KW-0677">Repeat</keyword>
<dbReference type="InterPro" id="IPR036055">
    <property type="entry name" value="LDL_receptor-like_sf"/>
</dbReference>
<dbReference type="InterPro" id="IPR023415">
    <property type="entry name" value="LDLR_class-A_CS"/>
</dbReference>
<keyword evidence="4" id="KW-0812">Transmembrane</keyword>
<evidence type="ECO:0000256" key="14">
    <source>
        <dbReference type="PROSITE-ProRule" id="PRU00124"/>
    </source>
</evidence>
<protein>
    <submittedName>
        <fullName evidence="17">Similar to Low-density lipoprotein receptor-related protein 4 (LDLR dan) (Predicted)</fullName>
    </submittedName>
</protein>
<dbReference type="InterPro" id="IPR000152">
    <property type="entry name" value="EGF-type_Asp/Asn_hydroxyl_site"/>
</dbReference>
<dbReference type="InterPro" id="IPR011042">
    <property type="entry name" value="6-blade_b-propeller_TolB-like"/>
</dbReference>
<dbReference type="Gene3D" id="2.10.25.10">
    <property type="entry name" value="Laminin"/>
    <property type="match status" value="2"/>
</dbReference>
<dbReference type="SMART" id="SM00181">
    <property type="entry name" value="EGF"/>
    <property type="match status" value="2"/>
</dbReference>
<evidence type="ECO:0000313" key="17">
    <source>
        <dbReference type="EMBL" id="EDM09200.1"/>
    </source>
</evidence>
<dbReference type="FunFam" id="4.10.400.10:FF:000034">
    <property type="entry name" value="Low-density lipoprotein receptor-related protein 2"/>
    <property type="match status" value="1"/>
</dbReference>
<feature type="disulfide bond" evidence="14">
    <location>
        <begin position="63"/>
        <end position="78"/>
    </location>
</feature>
<sequence length="523" mass="56914">MPSTEFQCESGQCVSSSLHCDGNRDCLDHSDEEGCPVSWSLQCPEGEMKCPKSGECVLAEWICDHDVDCEDGADEKDCGLKVISCGPRQWACGSGDQCVPDFWHCDGQSDCRDGSDEAGCAPQRCQDSEFQCATTGACLSFSMVCDGREDCADGSDEGGECSSSMCSPELCYHSCYQSPTGSVCACAPGFELESNGQICRDVNECQQPSGQPCSQTCINTEGSYICACHPGYLLGSDGHTCKATGIKPDCIGVDWIGRNLYWTDGRAGQILAIQLTAVGKGKPEYTVVLDDDLIQPQSLALDPLNGLMYWSEIGEEPRIEQAGMDGNSRKILVNQGLGRPTSIALDQLSWKIFWSDEKFHCIGSVNLDGSGIRMMQLTQIQSPFSVAVFEDKVFWSDLQTRTIQSVEKMTGKDRAVLIKRSGQPFGLKESGFVFLVLPTVLTQVTTAVQKTMEDAVISVYQIPRAGLAGVPVGTAWLRATPVWKLSSALRRCNAVRMVKGAFPRSKFAMVMLTVWMALMKWTV</sequence>
<keyword evidence="8" id="KW-0472">Membrane</keyword>
<dbReference type="PROSITE" id="PS51120">
    <property type="entry name" value="LDLRB"/>
    <property type="match status" value="1"/>
</dbReference>
<dbReference type="CDD" id="cd00112">
    <property type="entry name" value="LDLa"/>
    <property type="match status" value="4"/>
</dbReference>
<accession>A6IVM2</accession>
<feature type="disulfide bond" evidence="14">
    <location>
        <begin position="105"/>
        <end position="120"/>
    </location>
</feature>
<dbReference type="Pfam" id="PF07645">
    <property type="entry name" value="EGF_CA"/>
    <property type="match status" value="1"/>
</dbReference>
<feature type="domain" description="EGF-like" evidence="16">
    <location>
        <begin position="201"/>
        <end position="242"/>
    </location>
</feature>
<keyword evidence="10 17" id="KW-0675">Receptor</keyword>
<comment type="similarity">
    <text evidence="1">Belongs to the LDLR family.</text>
</comment>
<dbReference type="InterPro" id="IPR018097">
    <property type="entry name" value="EGF_Ca-bd_CS"/>
</dbReference>
<keyword evidence="11" id="KW-0325">Glycoprotein</keyword>
<evidence type="ECO:0000256" key="15">
    <source>
        <dbReference type="PROSITE-ProRule" id="PRU00461"/>
    </source>
</evidence>
<dbReference type="SMART" id="SM00179">
    <property type="entry name" value="EGF_CA"/>
    <property type="match status" value="1"/>
</dbReference>
<dbReference type="InterPro" id="IPR001881">
    <property type="entry name" value="EGF-like_Ca-bd_dom"/>
</dbReference>
<evidence type="ECO:0000256" key="1">
    <source>
        <dbReference type="ARBA" id="ARBA00009939"/>
    </source>
</evidence>
<dbReference type="InterPro" id="IPR000033">
    <property type="entry name" value="LDLR_classB_rpt"/>
</dbReference>
<dbReference type="Gene3D" id="4.10.400.10">
    <property type="entry name" value="Low-density Lipoprotein Receptor"/>
    <property type="match status" value="4"/>
</dbReference>
<dbReference type="PROSITE" id="PS01187">
    <property type="entry name" value="EGF_CA"/>
    <property type="match status" value="1"/>
</dbReference>
<evidence type="ECO:0000256" key="11">
    <source>
        <dbReference type="ARBA" id="ARBA00023180"/>
    </source>
</evidence>
<dbReference type="CDD" id="cd00054">
    <property type="entry name" value="EGF_CA"/>
    <property type="match status" value="1"/>
</dbReference>
<dbReference type="PANTHER" id="PTHR22722">
    <property type="entry name" value="LOW-DENSITY LIPOPROTEIN RECEPTOR-RELATED PROTEIN 2-RELATED"/>
    <property type="match status" value="1"/>
</dbReference>
<keyword evidence="17" id="KW-0449">Lipoprotein</keyword>
<comment type="caution">
    <text evidence="13">Lacks conserved residue(s) required for the propagation of feature annotation.</text>
</comment>
<dbReference type="FunFam" id="2.120.10.30:FF:000241">
    <property type="entry name" value="Low-density lipoprotein receptor-related protein 6"/>
    <property type="match status" value="1"/>
</dbReference>
<keyword evidence="5" id="KW-0732">Signal</keyword>
<dbReference type="PROSITE" id="PS00010">
    <property type="entry name" value="ASX_HYDROXYL"/>
    <property type="match status" value="1"/>
</dbReference>
<dbReference type="SUPFAM" id="SSF57196">
    <property type="entry name" value="EGF/Laminin"/>
    <property type="match status" value="2"/>
</dbReference>
<keyword evidence="2 13" id="KW-0245">EGF-like domain</keyword>
<evidence type="ECO:0000256" key="7">
    <source>
        <dbReference type="ARBA" id="ARBA00022989"/>
    </source>
</evidence>
<evidence type="ECO:0000256" key="10">
    <source>
        <dbReference type="ARBA" id="ARBA00023170"/>
    </source>
</evidence>
<evidence type="ECO:0000256" key="2">
    <source>
        <dbReference type="ARBA" id="ARBA00022536"/>
    </source>
</evidence>
<feature type="disulfide bond" evidence="14">
    <location>
        <begin position="20"/>
        <end position="35"/>
    </location>
</feature>
<evidence type="ECO:0000256" key="3">
    <source>
        <dbReference type="ARBA" id="ARBA00022583"/>
    </source>
</evidence>
<evidence type="ECO:0000256" key="5">
    <source>
        <dbReference type="ARBA" id="ARBA00022729"/>
    </source>
</evidence>
<dbReference type="Pfam" id="PF00057">
    <property type="entry name" value="Ldl_recept_a"/>
    <property type="match status" value="4"/>
</dbReference>
<keyword evidence="7" id="KW-1133">Transmembrane helix</keyword>
<dbReference type="SUPFAM" id="SSF57424">
    <property type="entry name" value="LDL receptor-like module"/>
    <property type="match status" value="4"/>
</dbReference>
<dbReference type="PROSITE" id="PS50026">
    <property type="entry name" value="EGF_3"/>
    <property type="match status" value="1"/>
</dbReference>
<evidence type="ECO:0000313" key="18">
    <source>
        <dbReference type="Proteomes" id="UP000234681"/>
    </source>
</evidence>
<proteinExistence type="inferred from homology"/>
<evidence type="ECO:0000256" key="6">
    <source>
        <dbReference type="ARBA" id="ARBA00022737"/>
    </source>
</evidence>
<organism evidence="17 18">
    <name type="scientific">Rattus norvegicus</name>
    <name type="common">Rat</name>
    <dbReference type="NCBI Taxonomy" id="10116"/>
    <lineage>
        <taxon>Eukaryota</taxon>
        <taxon>Metazoa</taxon>
        <taxon>Chordata</taxon>
        <taxon>Craniata</taxon>
        <taxon>Vertebrata</taxon>
        <taxon>Euteleostomi</taxon>
        <taxon>Mammalia</taxon>
        <taxon>Eutheria</taxon>
        <taxon>Euarchontoglires</taxon>
        <taxon>Glires</taxon>
        <taxon>Rodentia</taxon>
        <taxon>Myomorpha</taxon>
        <taxon>Muroidea</taxon>
        <taxon>Muridae</taxon>
        <taxon>Murinae</taxon>
        <taxon>Rattus</taxon>
    </lineage>
</organism>
<gene>
    <name evidence="17" type="primary">RGD1565014_predicted</name>
    <name evidence="17" type="ORF">rCG_43263</name>
</gene>
<dbReference type="Proteomes" id="UP000234681">
    <property type="component" value="Chromosome 16"/>
</dbReference>
<evidence type="ECO:0000256" key="12">
    <source>
        <dbReference type="ARBA" id="ARBA00046288"/>
    </source>
</evidence>
<dbReference type="SMART" id="SM00192">
    <property type="entry name" value="LDLa"/>
    <property type="match status" value="4"/>
</dbReference>
<dbReference type="GO" id="GO:0005509">
    <property type="term" value="F:calcium ion binding"/>
    <property type="evidence" value="ECO:0007669"/>
    <property type="project" value="InterPro"/>
</dbReference>
<feature type="disulfide bond" evidence="14">
    <location>
        <begin position="8"/>
        <end position="26"/>
    </location>
</feature>
<comment type="subcellular location">
    <subcellularLocation>
        <location evidence="12">Endomembrane system</location>
        <topology evidence="12">Single-pass type I membrane protein</topology>
    </subcellularLocation>
</comment>
<evidence type="ECO:0000259" key="16">
    <source>
        <dbReference type="PROSITE" id="PS50026"/>
    </source>
</evidence>
<dbReference type="SMART" id="SM00135">
    <property type="entry name" value="LY"/>
    <property type="match status" value="4"/>
</dbReference>
<dbReference type="SUPFAM" id="SSF63825">
    <property type="entry name" value="YWTD domain"/>
    <property type="match status" value="1"/>
</dbReference>
<dbReference type="PROSITE" id="PS50068">
    <property type="entry name" value="LDLRA_2"/>
    <property type="match status" value="4"/>
</dbReference>
<evidence type="ECO:0000256" key="4">
    <source>
        <dbReference type="ARBA" id="ARBA00022692"/>
    </source>
</evidence>
<dbReference type="Gene3D" id="2.120.10.30">
    <property type="entry name" value="TolB, C-terminal domain"/>
    <property type="match status" value="1"/>
</dbReference>
<dbReference type="Pfam" id="PF00058">
    <property type="entry name" value="Ldl_recept_b"/>
    <property type="match status" value="1"/>
</dbReference>
<keyword evidence="3" id="KW-0254">Endocytosis</keyword>
<name>A6IVM2_RAT</name>